<dbReference type="EMBL" id="JACDTQ010002593">
    <property type="protein sequence ID" value="KAF5917260.1"/>
    <property type="molecule type" value="Genomic_DNA"/>
</dbReference>
<evidence type="ECO:0000313" key="3">
    <source>
        <dbReference type="Proteomes" id="UP000551758"/>
    </source>
</evidence>
<organism evidence="2 3">
    <name type="scientific">Diceros bicornis minor</name>
    <name type="common">South-central black rhinoceros</name>
    <dbReference type="NCBI Taxonomy" id="77932"/>
    <lineage>
        <taxon>Eukaryota</taxon>
        <taxon>Metazoa</taxon>
        <taxon>Chordata</taxon>
        <taxon>Craniata</taxon>
        <taxon>Vertebrata</taxon>
        <taxon>Euteleostomi</taxon>
        <taxon>Mammalia</taxon>
        <taxon>Eutheria</taxon>
        <taxon>Laurasiatheria</taxon>
        <taxon>Perissodactyla</taxon>
        <taxon>Rhinocerotidae</taxon>
        <taxon>Diceros</taxon>
    </lineage>
</organism>
<dbReference type="AlphaFoldDB" id="A0A7J7EN85"/>
<keyword evidence="3" id="KW-1185">Reference proteome</keyword>
<feature type="compositionally biased region" description="Basic and acidic residues" evidence="1">
    <location>
        <begin position="203"/>
        <end position="220"/>
    </location>
</feature>
<dbReference type="Pfam" id="PF14770">
    <property type="entry name" value="TMEM18"/>
    <property type="match status" value="1"/>
</dbReference>
<dbReference type="InterPro" id="IPR026721">
    <property type="entry name" value="TMEM18"/>
</dbReference>
<sequence length="239" mass="26301">MQPNDHSKTSAVEPKASDLLQGAGNQHSLMSLCSEQNQGCGKGALWAPHSQHRDGIFTFTASSEKSVISVLDLNESKLKTNIKVGSGLGCDVVYQQQTDWTEPWLLGLAGFHVLCLLLTCLSSQRYRLQVGHFLCLVLVTAGEFGLSPGRLSSSSLDVVFKIPVFRFKGDVHFVSVLSAVAVERHDHRGYVGAKDFECDDRPEELTREEERKEEEKKGRDVRVSLGLPCTQLVSVQSLS</sequence>
<feature type="region of interest" description="Disordered" evidence="1">
    <location>
        <begin position="201"/>
        <end position="220"/>
    </location>
</feature>
<comment type="caution">
    <text evidence="2">The sequence shown here is derived from an EMBL/GenBank/DDBJ whole genome shotgun (WGS) entry which is preliminary data.</text>
</comment>
<reference evidence="2 3" key="1">
    <citation type="journal article" date="2020" name="Mol. Biol. Evol.">
        <title>Interspecific Gene Flow and the Evolution of Specialization in Black and White Rhinoceros.</title>
        <authorList>
            <person name="Moodley Y."/>
            <person name="Westbury M.V."/>
            <person name="Russo I.M."/>
            <person name="Gopalakrishnan S."/>
            <person name="Rakotoarivelo A."/>
            <person name="Olsen R.A."/>
            <person name="Prost S."/>
            <person name="Tunstall T."/>
            <person name="Ryder O.A."/>
            <person name="Dalen L."/>
            <person name="Bruford M.W."/>
        </authorList>
    </citation>
    <scope>NUCLEOTIDE SEQUENCE [LARGE SCALE GENOMIC DNA]</scope>
    <source>
        <strain evidence="2">SBR-YM</strain>
        <tissue evidence="2">Skin</tissue>
    </source>
</reference>
<dbReference type="Proteomes" id="UP000551758">
    <property type="component" value="Unassembled WGS sequence"/>
</dbReference>
<accession>A0A7J7EN85</accession>
<name>A0A7J7EN85_DICBM</name>
<evidence type="ECO:0000256" key="1">
    <source>
        <dbReference type="SAM" id="MobiDB-lite"/>
    </source>
</evidence>
<evidence type="ECO:0000313" key="2">
    <source>
        <dbReference type="EMBL" id="KAF5917260.1"/>
    </source>
</evidence>
<gene>
    <name evidence="2" type="ORF">HPG69_008332</name>
</gene>
<proteinExistence type="predicted"/>
<protein>
    <submittedName>
        <fullName evidence="2">Uncharacterized protein</fullName>
    </submittedName>
</protein>